<keyword evidence="7 9" id="KW-0057">Aromatic amino acid biosynthesis</keyword>
<dbReference type="EC" id="5.3.1.24" evidence="3 9"/>
<dbReference type="Proteomes" id="UP000520011">
    <property type="component" value="Unassembled WGS sequence"/>
</dbReference>
<evidence type="ECO:0000256" key="9">
    <source>
        <dbReference type="HAMAP-Rule" id="MF_00135"/>
    </source>
</evidence>
<evidence type="ECO:0000313" key="11">
    <source>
        <dbReference type="EMBL" id="MBB5323399.1"/>
    </source>
</evidence>
<dbReference type="PANTHER" id="PTHR42894:SF1">
    <property type="entry name" value="N-(5'-PHOSPHORIBOSYL)ANTHRANILATE ISOMERASE"/>
    <property type="match status" value="1"/>
</dbReference>
<keyword evidence="5 9" id="KW-0028">Amino-acid biosynthesis</keyword>
<evidence type="ECO:0000256" key="3">
    <source>
        <dbReference type="ARBA" id="ARBA00012572"/>
    </source>
</evidence>
<evidence type="ECO:0000256" key="2">
    <source>
        <dbReference type="ARBA" id="ARBA00004664"/>
    </source>
</evidence>
<comment type="similarity">
    <text evidence="9">Belongs to the TrpF family.</text>
</comment>
<evidence type="ECO:0000256" key="1">
    <source>
        <dbReference type="ARBA" id="ARBA00001164"/>
    </source>
</evidence>
<evidence type="ECO:0000256" key="4">
    <source>
        <dbReference type="ARBA" id="ARBA00022272"/>
    </source>
</evidence>
<comment type="pathway">
    <text evidence="2 9">Amino-acid biosynthesis; L-tryptophan biosynthesis; L-tryptophan from chorismate: step 3/5.</text>
</comment>
<dbReference type="SUPFAM" id="SSF51366">
    <property type="entry name" value="Ribulose-phoshate binding barrel"/>
    <property type="match status" value="1"/>
</dbReference>
<dbReference type="Pfam" id="PF00697">
    <property type="entry name" value="PRAI"/>
    <property type="match status" value="1"/>
</dbReference>
<evidence type="ECO:0000256" key="6">
    <source>
        <dbReference type="ARBA" id="ARBA00022822"/>
    </source>
</evidence>
<keyword evidence="6 9" id="KW-0822">Tryptophan biosynthesis</keyword>
<proteinExistence type="inferred from homology"/>
<feature type="domain" description="N-(5'phosphoribosyl) anthranilate isomerase (PRAI)" evidence="10">
    <location>
        <begin position="6"/>
        <end position="207"/>
    </location>
</feature>
<organism evidence="11 12">
    <name type="scientific">Anoxybacteroides tepidamans</name>
    <dbReference type="NCBI Taxonomy" id="265948"/>
    <lineage>
        <taxon>Bacteria</taxon>
        <taxon>Bacillati</taxon>
        <taxon>Bacillota</taxon>
        <taxon>Bacilli</taxon>
        <taxon>Bacillales</taxon>
        <taxon>Anoxybacillaceae</taxon>
        <taxon>Anoxybacteroides</taxon>
    </lineage>
</organism>
<name>A0A7W8MTQ4_9BACL</name>
<dbReference type="GO" id="GO:0000162">
    <property type="term" value="P:L-tryptophan biosynthetic process"/>
    <property type="evidence" value="ECO:0007669"/>
    <property type="project" value="UniProtKB-UniRule"/>
</dbReference>
<evidence type="ECO:0000256" key="8">
    <source>
        <dbReference type="ARBA" id="ARBA00023235"/>
    </source>
</evidence>
<dbReference type="InterPro" id="IPR044643">
    <property type="entry name" value="TrpF_fam"/>
</dbReference>
<protein>
    <recommendedName>
        <fullName evidence="4 9">N-(5'-phosphoribosyl)anthranilate isomerase</fullName>
        <shortName evidence="9">PRAI</shortName>
        <ecNumber evidence="3 9">5.3.1.24</ecNumber>
    </recommendedName>
</protein>
<evidence type="ECO:0000256" key="5">
    <source>
        <dbReference type="ARBA" id="ARBA00022605"/>
    </source>
</evidence>
<gene>
    <name evidence="9" type="primary">trpF</name>
    <name evidence="11" type="ORF">HNQ34_000476</name>
</gene>
<dbReference type="EMBL" id="JACHEP010000001">
    <property type="protein sequence ID" value="MBB5323399.1"/>
    <property type="molecule type" value="Genomic_DNA"/>
</dbReference>
<dbReference type="InterPro" id="IPR013785">
    <property type="entry name" value="Aldolase_TIM"/>
</dbReference>
<evidence type="ECO:0000313" key="12">
    <source>
        <dbReference type="Proteomes" id="UP000520011"/>
    </source>
</evidence>
<dbReference type="CDD" id="cd00405">
    <property type="entry name" value="PRAI"/>
    <property type="match status" value="1"/>
</dbReference>
<accession>A0A7W8MTQ4</accession>
<dbReference type="NCBIfam" id="NF002301">
    <property type="entry name" value="PRK01222.2-1"/>
    <property type="match status" value="1"/>
</dbReference>
<keyword evidence="12" id="KW-1185">Reference proteome</keyword>
<keyword evidence="8 9" id="KW-0413">Isomerase</keyword>
<dbReference type="HAMAP" id="MF_00135">
    <property type="entry name" value="PRAI"/>
    <property type="match status" value="1"/>
</dbReference>
<reference evidence="11 12" key="1">
    <citation type="submission" date="2020-08" db="EMBL/GenBank/DDBJ databases">
        <title>Genomic Encyclopedia of Type Strains, Phase IV (KMG-IV): sequencing the most valuable type-strain genomes for metagenomic binning, comparative biology and taxonomic classification.</title>
        <authorList>
            <person name="Goeker M."/>
        </authorList>
    </citation>
    <scope>NUCLEOTIDE SEQUENCE [LARGE SCALE GENOMIC DNA]</scope>
    <source>
        <strain evidence="11 12">DSM 16325</strain>
    </source>
</reference>
<dbReference type="PANTHER" id="PTHR42894">
    <property type="entry name" value="N-(5'-PHOSPHORIBOSYL)ANTHRANILATE ISOMERASE"/>
    <property type="match status" value="1"/>
</dbReference>
<sequence length="217" mass="24018">MSVLLKYCGHRSLADLQKGASSQADYLGLIFAESKRKVEAQQVKEWLEAVLLHGKKLVGVFVNETTERICEVTRLVPLSVIQCHGNESVEQVAKIKEATGLPVWKAIHHGEDALTKMKQYAHVADGYVVDSRVRGAWGGTGVSFDWAAVPFYLEEAERQSVPCFIAGGITPENVEQLLSYCPHGLDISSGIEENGEKSIEKMIEIEKKVTRYVQCAK</sequence>
<comment type="catalytic activity">
    <reaction evidence="1 9">
        <text>N-(5-phospho-beta-D-ribosyl)anthranilate = 1-(2-carboxyphenylamino)-1-deoxy-D-ribulose 5-phosphate</text>
        <dbReference type="Rhea" id="RHEA:21540"/>
        <dbReference type="ChEBI" id="CHEBI:18277"/>
        <dbReference type="ChEBI" id="CHEBI:58613"/>
        <dbReference type="EC" id="5.3.1.24"/>
    </reaction>
</comment>
<dbReference type="AlphaFoldDB" id="A0A7W8MTQ4"/>
<dbReference type="UniPathway" id="UPA00035">
    <property type="reaction ID" value="UER00042"/>
</dbReference>
<evidence type="ECO:0000256" key="7">
    <source>
        <dbReference type="ARBA" id="ARBA00023141"/>
    </source>
</evidence>
<comment type="caution">
    <text evidence="11">The sequence shown here is derived from an EMBL/GenBank/DDBJ whole genome shotgun (WGS) entry which is preliminary data.</text>
</comment>
<dbReference type="InterPro" id="IPR001240">
    <property type="entry name" value="PRAI_dom"/>
</dbReference>
<dbReference type="InterPro" id="IPR011060">
    <property type="entry name" value="RibuloseP-bd_barrel"/>
</dbReference>
<dbReference type="GO" id="GO:0004640">
    <property type="term" value="F:phosphoribosylanthranilate isomerase activity"/>
    <property type="evidence" value="ECO:0007669"/>
    <property type="project" value="UniProtKB-UniRule"/>
</dbReference>
<dbReference type="Gene3D" id="3.20.20.70">
    <property type="entry name" value="Aldolase class I"/>
    <property type="match status" value="1"/>
</dbReference>
<evidence type="ECO:0000259" key="10">
    <source>
        <dbReference type="Pfam" id="PF00697"/>
    </source>
</evidence>